<dbReference type="GO" id="GO:0071013">
    <property type="term" value="C:catalytic step 2 spliceosome"/>
    <property type="evidence" value="ECO:0007669"/>
    <property type="project" value="TreeGrafter"/>
</dbReference>
<keyword evidence="3" id="KW-0539">Nucleus</keyword>
<evidence type="ECO:0000313" key="9">
    <source>
        <dbReference type="Ensembl" id="ENSMALP00000013125.1"/>
    </source>
</evidence>
<evidence type="ECO:0000256" key="1">
    <source>
        <dbReference type="ARBA" id="ARBA00004123"/>
    </source>
</evidence>
<dbReference type="InterPro" id="IPR002130">
    <property type="entry name" value="Cyclophilin-type_PPIase_dom"/>
</dbReference>
<comment type="similarity">
    <text evidence="2">Belongs to the cyclophilin-type PPIase family.</text>
</comment>
<dbReference type="PRINTS" id="PR00153">
    <property type="entry name" value="CSAPPISMRASE"/>
</dbReference>
<evidence type="ECO:0000256" key="2">
    <source>
        <dbReference type="ARBA" id="ARBA00007365"/>
    </source>
</evidence>
<accession>A0A3Q3J8K3</accession>
<dbReference type="CTD" id="10283"/>
<protein>
    <recommendedName>
        <fullName evidence="4">Spliceosome-associated protein CWC27 homolog</fullName>
    </recommendedName>
    <alternativeName>
        <fullName evidence="5">Probable inactive peptidyl-prolyl cis-trans isomerase CWC27 homolog</fullName>
    </alternativeName>
</protein>
<dbReference type="AlphaFoldDB" id="A0A3Q3J8K3"/>
<evidence type="ECO:0000313" key="10">
    <source>
        <dbReference type="Proteomes" id="UP000261600"/>
    </source>
</evidence>
<dbReference type="OrthoDB" id="442970at2759"/>
<feature type="region of interest" description="Disordered" evidence="7">
    <location>
        <begin position="178"/>
        <end position="362"/>
    </location>
</feature>
<feature type="compositionally biased region" description="Basic and acidic residues" evidence="7">
    <location>
        <begin position="285"/>
        <end position="361"/>
    </location>
</feature>
<evidence type="ECO:0000256" key="6">
    <source>
        <dbReference type="ARBA" id="ARBA00046368"/>
    </source>
</evidence>
<dbReference type="InterPro" id="IPR044666">
    <property type="entry name" value="Cyclophilin_A-like"/>
</dbReference>
<dbReference type="CDD" id="cd01925">
    <property type="entry name" value="cyclophilin_CeCYP16-like"/>
    <property type="match status" value="1"/>
</dbReference>
<dbReference type="GO" id="GO:0003755">
    <property type="term" value="F:peptidyl-prolyl cis-trans isomerase activity"/>
    <property type="evidence" value="ECO:0007669"/>
    <property type="project" value="InterPro"/>
</dbReference>
<dbReference type="RefSeq" id="XP_020469280.1">
    <property type="nucleotide sequence ID" value="XM_020613624.1"/>
</dbReference>
<feature type="compositionally biased region" description="Basic and acidic residues" evidence="7">
    <location>
        <begin position="231"/>
        <end position="241"/>
    </location>
</feature>
<reference evidence="9" key="2">
    <citation type="submission" date="2025-09" db="UniProtKB">
        <authorList>
            <consortium name="Ensembl"/>
        </authorList>
    </citation>
    <scope>IDENTIFICATION</scope>
</reference>
<comment type="subunit">
    <text evidence="6">Part of the activated spliceosome B/catalytic step 1 spliceosome, one of the forms of the spliceosome which has a well-formed active site but still cannot catalyze the branching reaction and is composed at least of 52 proteins, the U2, U5 and U6 snRNAs and the pre-mRNA. Recruited during early steps of activated spliceosome B maturation, it is probably one of the first proteins released from this complex as he matures to the spliceosome C complex. Component of the minor spliceosome, which splices U12-type introns.</text>
</comment>
<proteinExistence type="inferred from homology"/>
<dbReference type="Proteomes" id="UP000261600">
    <property type="component" value="Unplaced"/>
</dbReference>
<evidence type="ECO:0000256" key="4">
    <source>
        <dbReference type="ARBA" id="ARBA00040027"/>
    </source>
</evidence>
<reference evidence="9" key="1">
    <citation type="submission" date="2025-08" db="UniProtKB">
        <authorList>
            <consortium name="Ensembl"/>
        </authorList>
    </citation>
    <scope>IDENTIFICATION</scope>
</reference>
<evidence type="ECO:0000256" key="5">
    <source>
        <dbReference type="ARBA" id="ARBA00042090"/>
    </source>
</evidence>
<keyword evidence="10" id="KW-1185">Reference proteome</keyword>
<dbReference type="PROSITE" id="PS00170">
    <property type="entry name" value="CSA_PPIASE_1"/>
    <property type="match status" value="1"/>
</dbReference>
<dbReference type="KEGG" id="malb:109967798"/>
<feature type="compositionally biased region" description="Acidic residues" evidence="7">
    <location>
        <begin position="261"/>
        <end position="284"/>
    </location>
</feature>
<dbReference type="PROSITE" id="PS50072">
    <property type="entry name" value="CSA_PPIASE_2"/>
    <property type="match status" value="1"/>
</dbReference>
<sequence length="483" mass="55150">MSNIYIQEPPTNGKVLLKTTAGDIDIELWSKEAPKACRNFVQLSMEGYYDGTIFHRVVPEFIVQGGDPAGTGEGGESIYGRPFKDEFHSRLRFNRRGLVAMANAGPHDNGSQFFFTLARADELNNKHTIFGKVTGDTVYNMLRLADVACDNDERPLNPHKIKTAEVLHCPFDDVIPREIKKGKKEKDKEERKKSQSKATKNFSLLSFGEEAEEDEEMVNQVSQTLKGKSKSSHDLLKDDPRLSSVPAVDKKRNKGASGDAAETDEEADDDVEDDMDTDEECDSDEKEKMRDLIIKKLKKEKGVEKTTEPSEEERGKKSSRSDELRREARQLKKELQAIKQRKEESSKSAVDEVKEVDKKPTSEAVAEYLEGRKKYEELKKQKSKKGSGREEQTLTLLNRFKSKLSSAITEAPEEEEEDVEELAEDDDKGWMAHVLQFDEQTRKVKDATMQDEDTFEIYDPRNPVNKRRREESKKIMKEKKAKR</sequence>
<comment type="subcellular location">
    <subcellularLocation>
        <location evidence="1">Nucleus</location>
    </subcellularLocation>
</comment>
<dbReference type="Pfam" id="PF00160">
    <property type="entry name" value="Pro_isomerase"/>
    <property type="match status" value="1"/>
</dbReference>
<dbReference type="GeneID" id="109967798"/>
<feature type="domain" description="PPIase cyclophilin-type" evidence="8">
    <location>
        <begin position="19"/>
        <end position="166"/>
    </location>
</feature>
<dbReference type="PANTHER" id="PTHR45625:SF6">
    <property type="entry name" value="SPLICEOSOME-ASSOCIATED PROTEIN CWC27 HOMOLOG"/>
    <property type="match status" value="1"/>
</dbReference>
<dbReference type="GO" id="GO:0006457">
    <property type="term" value="P:protein folding"/>
    <property type="evidence" value="ECO:0007669"/>
    <property type="project" value="InterPro"/>
</dbReference>
<evidence type="ECO:0000256" key="7">
    <source>
        <dbReference type="SAM" id="MobiDB-lite"/>
    </source>
</evidence>
<dbReference type="InterPro" id="IPR029000">
    <property type="entry name" value="Cyclophilin-like_dom_sf"/>
</dbReference>
<evidence type="ECO:0000259" key="8">
    <source>
        <dbReference type="PROSITE" id="PS50072"/>
    </source>
</evidence>
<dbReference type="InterPro" id="IPR020892">
    <property type="entry name" value="Cyclophilin-type_PPIase_CS"/>
</dbReference>
<dbReference type="STRING" id="43700.ENSMALP00000013125"/>
<dbReference type="FunFam" id="2.40.100.10:FF:000007">
    <property type="entry name" value="Peptidyl-prolyl cis-trans isomerase CWC27 homolog"/>
    <property type="match status" value="1"/>
</dbReference>
<feature type="region of interest" description="Disordered" evidence="7">
    <location>
        <begin position="458"/>
        <end position="483"/>
    </location>
</feature>
<name>A0A3Q3J8K3_MONAL</name>
<organism evidence="9 10">
    <name type="scientific">Monopterus albus</name>
    <name type="common">Swamp eel</name>
    <dbReference type="NCBI Taxonomy" id="43700"/>
    <lineage>
        <taxon>Eukaryota</taxon>
        <taxon>Metazoa</taxon>
        <taxon>Chordata</taxon>
        <taxon>Craniata</taxon>
        <taxon>Vertebrata</taxon>
        <taxon>Euteleostomi</taxon>
        <taxon>Actinopterygii</taxon>
        <taxon>Neopterygii</taxon>
        <taxon>Teleostei</taxon>
        <taxon>Neoteleostei</taxon>
        <taxon>Acanthomorphata</taxon>
        <taxon>Anabantaria</taxon>
        <taxon>Synbranchiformes</taxon>
        <taxon>Synbranchidae</taxon>
        <taxon>Monopterus</taxon>
    </lineage>
</organism>
<dbReference type="Gene3D" id="2.40.100.10">
    <property type="entry name" value="Cyclophilin-like"/>
    <property type="match status" value="1"/>
</dbReference>
<evidence type="ECO:0000256" key="3">
    <source>
        <dbReference type="ARBA" id="ARBA00023242"/>
    </source>
</evidence>
<dbReference type="PANTHER" id="PTHR45625">
    <property type="entry name" value="PEPTIDYL-PROLYL CIS-TRANS ISOMERASE-RELATED"/>
    <property type="match status" value="1"/>
</dbReference>
<feature type="compositionally biased region" description="Basic and acidic residues" evidence="7">
    <location>
        <begin position="178"/>
        <end position="193"/>
    </location>
</feature>
<dbReference type="Ensembl" id="ENSMALT00000013407.1">
    <property type="protein sequence ID" value="ENSMALP00000013125.1"/>
    <property type="gene ID" value="ENSMALG00000009295.1"/>
</dbReference>
<dbReference type="SUPFAM" id="SSF50891">
    <property type="entry name" value="Cyclophilin-like"/>
    <property type="match status" value="1"/>
</dbReference>